<dbReference type="InterPro" id="IPR051750">
    <property type="entry name" value="Trans-sulfuration_enzymes"/>
</dbReference>
<keyword evidence="5" id="KW-1185">Reference proteome</keyword>
<keyword evidence="2 3" id="KW-0663">Pyridoxal phosphate</keyword>
<name>A0AB34FVL8_9HYPO</name>
<dbReference type="AlphaFoldDB" id="A0AB34FVL8"/>
<evidence type="ECO:0000313" key="5">
    <source>
        <dbReference type="Proteomes" id="UP001163105"/>
    </source>
</evidence>
<evidence type="ECO:0000256" key="1">
    <source>
        <dbReference type="ARBA" id="ARBA00001933"/>
    </source>
</evidence>
<evidence type="ECO:0000256" key="3">
    <source>
        <dbReference type="RuleBase" id="RU362118"/>
    </source>
</evidence>
<accession>A0AB34FVL8</accession>
<dbReference type="InterPro" id="IPR000277">
    <property type="entry name" value="Cys/Met-Metab_PyrdxlP-dep_enz"/>
</dbReference>
<reference evidence="4" key="1">
    <citation type="submission" date="2023-01" db="EMBL/GenBank/DDBJ databases">
        <title>The growth and conidiation of Purpureocillium lavendulum are regulated by nitrogen source and histone H3K14 acetylation.</title>
        <authorList>
            <person name="Tang P."/>
            <person name="Han J."/>
            <person name="Zhang C."/>
            <person name="Tang P."/>
            <person name="Qi F."/>
            <person name="Zhang K."/>
            <person name="Liang L."/>
        </authorList>
    </citation>
    <scope>NUCLEOTIDE SEQUENCE</scope>
    <source>
        <strain evidence="4">YMF1.00683</strain>
    </source>
</reference>
<dbReference type="EMBL" id="JAQHRD010000004">
    <property type="protein sequence ID" value="KAJ6442412.1"/>
    <property type="molecule type" value="Genomic_DNA"/>
</dbReference>
<dbReference type="PANTHER" id="PTHR42699">
    <property type="match status" value="1"/>
</dbReference>
<dbReference type="InterPro" id="IPR015421">
    <property type="entry name" value="PyrdxlP-dep_Trfase_major"/>
</dbReference>
<dbReference type="Proteomes" id="UP001163105">
    <property type="component" value="Unassembled WGS sequence"/>
</dbReference>
<dbReference type="GO" id="GO:0003962">
    <property type="term" value="F:cystathionine gamma-synthase activity"/>
    <property type="evidence" value="ECO:0007669"/>
    <property type="project" value="TreeGrafter"/>
</dbReference>
<dbReference type="GO" id="GO:0030170">
    <property type="term" value="F:pyridoxal phosphate binding"/>
    <property type="evidence" value="ECO:0007669"/>
    <property type="project" value="InterPro"/>
</dbReference>
<comment type="similarity">
    <text evidence="3">Belongs to the trans-sulfuration enzymes family.</text>
</comment>
<comment type="cofactor">
    <cofactor evidence="1 3">
        <name>pyridoxal 5'-phosphate</name>
        <dbReference type="ChEBI" id="CHEBI:597326"/>
    </cofactor>
</comment>
<dbReference type="SUPFAM" id="SSF53383">
    <property type="entry name" value="PLP-dependent transferases"/>
    <property type="match status" value="1"/>
</dbReference>
<proteinExistence type="inferred from homology"/>
<organism evidence="4 5">
    <name type="scientific">Purpureocillium lavendulum</name>
    <dbReference type="NCBI Taxonomy" id="1247861"/>
    <lineage>
        <taxon>Eukaryota</taxon>
        <taxon>Fungi</taxon>
        <taxon>Dikarya</taxon>
        <taxon>Ascomycota</taxon>
        <taxon>Pezizomycotina</taxon>
        <taxon>Sordariomycetes</taxon>
        <taxon>Hypocreomycetidae</taxon>
        <taxon>Hypocreales</taxon>
        <taxon>Ophiocordycipitaceae</taxon>
        <taxon>Purpureocillium</taxon>
    </lineage>
</organism>
<sequence length="561" mass="61906">MVVLRPQSEFGHAPPPQTPYSIVTNLPGWDVAKAIRDGDMSALARIVHIYPRFSPTQYAAELGKAIAKTLGLEGLVALPYLNPEIGSYTRRHVTLEQRKEHVMKPEDVLFRCVDVGGHRVYTVLYEPRHMKGAMATWSNPGIGLSIRAGEQLLKDIDTMKEVEMPSDIRATVADMPTPTWTPEGPSHQGIRERIVELLHRAPLDPAKVACEPKDVFLYPTGMAAVFHTSNTLLRHRPGTIVVLGVVFHNTYHHLVEESPHGWKHFGRVDDQGIDAFESWLDEETKSGRIVSHTLVEVPGNPTLDTVDITRLRNLSIKHGFILILDDTIAGFGNVDILNESDILLTSLTKSFSGQSNVMGGSIVLNPLSPHYHAISSVISSTHHNELFIADADVLLANSQDFLPRTRRLNRNAHAMAAFLDGTIADPDSPVVNVQYPALLSSKGLYDKFKRPSTKELPEPGYGCLMTVEFETVATARAFYDRLGFYPSPHLGGHVSLSFCYNMLMFSKMPEESAYMRTCGVKEESVRISAGLEDVEDLIDTLKDALDAAIEAKKNGGGAEST</sequence>
<dbReference type="GO" id="GO:0019346">
    <property type="term" value="P:transsulfuration"/>
    <property type="evidence" value="ECO:0007669"/>
    <property type="project" value="InterPro"/>
</dbReference>
<dbReference type="InterPro" id="IPR015422">
    <property type="entry name" value="PyrdxlP-dep_Trfase_small"/>
</dbReference>
<evidence type="ECO:0000313" key="4">
    <source>
        <dbReference type="EMBL" id="KAJ6442412.1"/>
    </source>
</evidence>
<protein>
    <submittedName>
        <fullName evidence="4">Coagulation factor 5/8 type domain protein</fullName>
    </submittedName>
</protein>
<dbReference type="Gene3D" id="3.40.640.10">
    <property type="entry name" value="Type I PLP-dependent aspartate aminotransferase-like (Major domain)"/>
    <property type="match status" value="1"/>
</dbReference>
<comment type="caution">
    <text evidence="4">The sequence shown here is derived from an EMBL/GenBank/DDBJ whole genome shotgun (WGS) entry which is preliminary data.</text>
</comment>
<gene>
    <name evidence="4" type="primary">metB</name>
    <name evidence="4" type="ORF">O9K51_05971</name>
</gene>
<dbReference type="PANTHER" id="PTHR42699:SF1">
    <property type="entry name" value="CYSTATHIONINE GAMMA-SYNTHASE-RELATED"/>
    <property type="match status" value="1"/>
</dbReference>
<dbReference type="Gene3D" id="3.90.1150.10">
    <property type="entry name" value="Aspartate Aminotransferase, domain 1"/>
    <property type="match status" value="1"/>
</dbReference>
<dbReference type="Pfam" id="PF01053">
    <property type="entry name" value="Cys_Met_Meta_PP"/>
    <property type="match status" value="1"/>
</dbReference>
<dbReference type="InterPro" id="IPR015424">
    <property type="entry name" value="PyrdxlP-dep_Trfase"/>
</dbReference>
<evidence type="ECO:0000256" key="2">
    <source>
        <dbReference type="ARBA" id="ARBA00022898"/>
    </source>
</evidence>